<comment type="caution">
    <text evidence="2">The sequence shown here is derived from an EMBL/GenBank/DDBJ whole genome shotgun (WGS) entry which is preliminary data.</text>
</comment>
<evidence type="ECO:0000313" key="2">
    <source>
        <dbReference type="EMBL" id="TDQ58956.1"/>
    </source>
</evidence>
<evidence type="ECO:0000256" key="1">
    <source>
        <dbReference type="SAM" id="Phobius"/>
    </source>
</evidence>
<keyword evidence="1" id="KW-1133">Transmembrane helix</keyword>
<keyword evidence="3" id="KW-1185">Reference proteome</keyword>
<dbReference type="Proteomes" id="UP000295657">
    <property type="component" value="Unassembled WGS sequence"/>
</dbReference>
<accession>A0A4R6VAP3</accession>
<keyword evidence="1" id="KW-0472">Membrane</keyword>
<keyword evidence="1" id="KW-0812">Transmembrane</keyword>
<organism evidence="2 3">
    <name type="scientific">Mesocricetibacter intestinalis</name>
    <dbReference type="NCBI Taxonomy" id="1521930"/>
    <lineage>
        <taxon>Bacteria</taxon>
        <taxon>Pseudomonadati</taxon>
        <taxon>Pseudomonadota</taxon>
        <taxon>Gammaproteobacteria</taxon>
        <taxon>Pasteurellales</taxon>
        <taxon>Pasteurellaceae</taxon>
        <taxon>Mesocricetibacter</taxon>
    </lineage>
</organism>
<name>A0A4R6VAP3_9PAST</name>
<reference evidence="2 3" key="1">
    <citation type="submission" date="2019-03" db="EMBL/GenBank/DDBJ databases">
        <title>Genomic Encyclopedia of Type Strains, Phase IV (KMG-IV): sequencing the most valuable type-strain genomes for metagenomic binning, comparative biology and taxonomic classification.</title>
        <authorList>
            <person name="Goeker M."/>
        </authorList>
    </citation>
    <scope>NUCLEOTIDE SEQUENCE [LARGE SCALE GENOMIC DNA]</scope>
    <source>
        <strain evidence="2 3">DSM 28403</strain>
    </source>
</reference>
<proteinExistence type="predicted"/>
<feature type="transmembrane region" description="Helical" evidence="1">
    <location>
        <begin position="7"/>
        <end position="28"/>
    </location>
</feature>
<evidence type="ECO:0000313" key="3">
    <source>
        <dbReference type="Proteomes" id="UP000295657"/>
    </source>
</evidence>
<dbReference type="EMBL" id="SNYQ01000002">
    <property type="protein sequence ID" value="TDQ58956.1"/>
    <property type="molecule type" value="Genomic_DNA"/>
</dbReference>
<dbReference type="AlphaFoldDB" id="A0A4R6VAP3"/>
<gene>
    <name evidence="2" type="ORF">EDC45_0748</name>
</gene>
<sequence length="122" mass="14382">MKDKLRYIPVIFFYITGCSSIVSLIPSYSDSIPRGESQWVNIETKENVTFDVYTNCYHQGIEMVKKSDPIKYIAILKEYEVALYHGKCLRDLGFVFKPDLFSIYCYHYSNKESCRAFKNFRN</sequence>
<protein>
    <submittedName>
        <fullName evidence="2">Uncharacterized protein</fullName>
    </submittedName>
</protein>